<reference evidence="2 3" key="1">
    <citation type="submission" date="2014-01" db="EMBL/GenBank/DDBJ databases">
        <title>Full genme sequencing of cellulolytic bacterium Gynuella sunshinyii YC6258T gen. nov., sp. nov.</title>
        <authorList>
            <person name="Khan H."/>
            <person name="Chung E.J."/>
            <person name="Chung Y.R."/>
        </authorList>
    </citation>
    <scope>NUCLEOTIDE SEQUENCE [LARGE SCALE GENOMIC DNA]</scope>
    <source>
        <strain evidence="2 3">YC6258</strain>
    </source>
</reference>
<feature type="region of interest" description="Disordered" evidence="1">
    <location>
        <begin position="1"/>
        <end position="32"/>
    </location>
</feature>
<sequence length="50" mass="5456">MRQDAESGRPLTRSHPAKGVRASEQAKPNRAGVPFLFHFLGTQKGKARPA</sequence>
<evidence type="ECO:0000313" key="3">
    <source>
        <dbReference type="Proteomes" id="UP000032266"/>
    </source>
</evidence>
<evidence type="ECO:0000256" key="1">
    <source>
        <dbReference type="SAM" id="MobiDB-lite"/>
    </source>
</evidence>
<dbReference type="HOGENOM" id="CLU_3118379_0_0_6"/>
<dbReference type="STRING" id="1445510.YC6258_00004"/>
<dbReference type="AlphaFoldDB" id="A0A0C5UXM5"/>
<protein>
    <submittedName>
        <fullName evidence="2">Uncharacterized protein</fullName>
    </submittedName>
</protein>
<proteinExistence type="predicted"/>
<dbReference type="Proteomes" id="UP000032266">
    <property type="component" value="Chromosome"/>
</dbReference>
<gene>
    <name evidence="2" type="ORF">YC6258_00004</name>
</gene>
<organism evidence="2 3">
    <name type="scientific">Gynuella sunshinyii YC6258</name>
    <dbReference type="NCBI Taxonomy" id="1445510"/>
    <lineage>
        <taxon>Bacteria</taxon>
        <taxon>Pseudomonadati</taxon>
        <taxon>Pseudomonadota</taxon>
        <taxon>Gammaproteobacteria</taxon>
        <taxon>Oceanospirillales</taxon>
        <taxon>Saccharospirillaceae</taxon>
        <taxon>Gynuella</taxon>
    </lineage>
</organism>
<keyword evidence="3" id="KW-1185">Reference proteome</keyword>
<dbReference type="EMBL" id="CP007142">
    <property type="protein sequence ID" value="AJQ92060.1"/>
    <property type="molecule type" value="Genomic_DNA"/>
</dbReference>
<dbReference type="KEGG" id="gsn:YC6258_00004"/>
<name>A0A0C5UXM5_9GAMM</name>
<accession>A0A0C5UXM5</accession>
<evidence type="ECO:0000313" key="2">
    <source>
        <dbReference type="EMBL" id="AJQ92060.1"/>
    </source>
</evidence>